<dbReference type="GO" id="GO:0003677">
    <property type="term" value="F:DNA binding"/>
    <property type="evidence" value="ECO:0007669"/>
    <property type="project" value="InterPro"/>
</dbReference>
<keyword evidence="3 8" id="KW-0240">DNA-directed RNA polymerase</keyword>
<dbReference type="EMBL" id="JAPFFL010000005">
    <property type="protein sequence ID" value="KAJ6724745.1"/>
    <property type="molecule type" value="Genomic_DNA"/>
</dbReference>
<organism evidence="8 9">
    <name type="scientific">Salix viminalis</name>
    <name type="common">Common osier</name>
    <name type="synonym">Basket willow</name>
    <dbReference type="NCBI Taxonomy" id="40686"/>
    <lineage>
        <taxon>Eukaryota</taxon>
        <taxon>Viridiplantae</taxon>
        <taxon>Streptophyta</taxon>
        <taxon>Embryophyta</taxon>
        <taxon>Tracheophyta</taxon>
        <taxon>Spermatophyta</taxon>
        <taxon>Magnoliopsida</taxon>
        <taxon>eudicotyledons</taxon>
        <taxon>Gunneridae</taxon>
        <taxon>Pentapetalae</taxon>
        <taxon>rosids</taxon>
        <taxon>fabids</taxon>
        <taxon>Malpighiales</taxon>
        <taxon>Salicaceae</taxon>
        <taxon>Saliceae</taxon>
        <taxon>Salix</taxon>
    </lineage>
</organism>
<accession>A0A9Q0U794</accession>
<proteinExistence type="inferred from homology"/>
<dbReference type="PANTHER" id="PTHR20856">
    <property type="entry name" value="DNA-DIRECTED RNA POLYMERASE I SUBUNIT 2"/>
    <property type="match status" value="1"/>
</dbReference>
<comment type="caution">
    <text evidence="8">The sequence shown here is derived from an EMBL/GenBank/DDBJ whole genome shotgun (WGS) entry which is preliminary data.</text>
</comment>
<reference evidence="8" key="2">
    <citation type="journal article" date="2023" name="Int. J. Mol. Sci.">
        <title>De Novo Assembly and Annotation of 11 Diverse Shrub Willow (Salix) Genomes Reveals Novel Gene Organization in Sex-Linked Regions.</title>
        <authorList>
            <person name="Hyden B."/>
            <person name="Feng K."/>
            <person name="Yates T.B."/>
            <person name="Jawdy S."/>
            <person name="Cereghino C."/>
            <person name="Smart L.B."/>
            <person name="Muchero W."/>
        </authorList>
    </citation>
    <scope>NUCLEOTIDE SEQUENCE [LARGE SCALE GENOMIC DNA]</scope>
    <source>
        <tissue evidence="8">Shoot tip</tissue>
    </source>
</reference>
<dbReference type="Gene3D" id="2.40.50.150">
    <property type="match status" value="1"/>
</dbReference>
<feature type="domain" description="DNA-directed RNA polymerase subunit 2 hybrid-binding" evidence="7">
    <location>
        <begin position="141"/>
        <end position="284"/>
    </location>
</feature>
<comment type="similarity">
    <text evidence="1">Belongs to the RNA polymerase beta chain family.</text>
</comment>
<sequence length="329" mass="36901">MVSSFQVDGKGLRSCGKSWTCKSTANNDRSAENKAASPVHERGWTCQIPTPFSLGWKSERDEQQREARIFSDAGRILRPLIVIKNLDKIKAFKGGNYIFASLRDKGIIEFIGTEEEEDCCTAWGIRFFFKDIAGKQSMNVTKARVVNGQNAIVAVNVHLGYNQEDALVMKCASLGRSMFRFEHIRSYKAEVDNKELTDKRRKSEDSITFGKIQSKIGRVDNLDDDGFSFIGANMQCGDIMIGKCAESGTDHRVKLKHTERGMVQKVVLSSNDERKNFTVVSWRQNLWLADANGTGFLWVDALGSISLSWRQVSQACMDKKGVLGFLESQ</sequence>
<dbReference type="SUPFAM" id="SSF64484">
    <property type="entry name" value="beta and beta-prime subunits of DNA dependent RNA-polymerase"/>
    <property type="match status" value="1"/>
</dbReference>
<evidence type="ECO:0000256" key="3">
    <source>
        <dbReference type="ARBA" id="ARBA00022478"/>
    </source>
</evidence>
<evidence type="ECO:0000256" key="5">
    <source>
        <dbReference type="ARBA" id="ARBA00022695"/>
    </source>
</evidence>
<reference evidence="8" key="1">
    <citation type="submission" date="2022-11" db="EMBL/GenBank/DDBJ databases">
        <authorList>
            <person name="Hyden B.L."/>
            <person name="Feng K."/>
            <person name="Yates T."/>
            <person name="Jawdy S."/>
            <person name="Smart L.B."/>
            <person name="Muchero W."/>
        </authorList>
    </citation>
    <scope>NUCLEOTIDE SEQUENCE</scope>
    <source>
        <tissue evidence="8">Shoot tip</tissue>
    </source>
</reference>
<dbReference type="AlphaFoldDB" id="A0A9Q0U794"/>
<gene>
    <name evidence="8" type="ORF">OIU85_022643</name>
</gene>
<evidence type="ECO:0000256" key="1">
    <source>
        <dbReference type="ARBA" id="ARBA00006835"/>
    </source>
</evidence>
<dbReference type="InterPro" id="IPR037033">
    <property type="entry name" value="DNA-dir_RNAP_su2_hyb_sf"/>
</dbReference>
<dbReference type="GO" id="GO:0003899">
    <property type="term" value="F:DNA-directed RNA polymerase activity"/>
    <property type="evidence" value="ECO:0007669"/>
    <property type="project" value="UniProtKB-EC"/>
</dbReference>
<evidence type="ECO:0000313" key="9">
    <source>
        <dbReference type="Proteomes" id="UP001151529"/>
    </source>
</evidence>
<dbReference type="InterPro" id="IPR007120">
    <property type="entry name" value="DNA-dir_RNAP_su2_dom"/>
</dbReference>
<keyword evidence="9" id="KW-1185">Reference proteome</keyword>
<dbReference type="EC" id="2.7.7.6" evidence="2"/>
<dbReference type="OrthoDB" id="1739893at2759"/>
<keyword evidence="4" id="KW-0808">Transferase</keyword>
<dbReference type="Proteomes" id="UP001151529">
    <property type="component" value="Chromosome 11"/>
</dbReference>
<evidence type="ECO:0000256" key="6">
    <source>
        <dbReference type="ARBA" id="ARBA00023163"/>
    </source>
</evidence>
<evidence type="ECO:0000313" key="8">
    <source>
        <dbReference type="EMBL" id="KAJ6724745.1"/>
    </source>
</evidence>
<dbReference type="Gene3D" id="2.40.270.10">
    <property type="entry name" value="DNA-directed RNA polymerase, subunit 2, domain 6"/>
    <property type="match status" value="1"/>
</dbReference>
<name>A0A9Q0U794_SALVM</name>
<evidence type="ECO:0000256" key="4">
    <source>
        <dbReference type="ARBA" id="ARBA00022679"/>
    </source>
</evidence>
<dbReference type="GO" id="GO:0032549">
    <property type="term" value="F:ribonucleoside binding"/>
    <property type="evidence" value="ECO:0007669"/>
    <property type="project" value="InterPro"/>
</dbReference>
<keyword evidence="6" id="KW-0804">Transcription</keyword>
<evidence type="ECO:0000256" key="2">
    <source>
        <dbReference type="ARBA" id="ARBA00012418"/>
    </source>
</evidence>
<protein>
    <recommendedName>
        <fullName evidence="2">DNA-directed RNA polymerase</fullName>
        <ecNumber evidence="2">2.7.7.6</ecNumber>
    </recommendedName>
</protein>
<dbReference type="GO" id="GO:0006351">
    <property type="term" value="P:DNA-templated transcription"/>
    <property type="evidence" value="ECO:0007669"/>
    <property type="project" value="InterPro"/>
</dbReference>
<dbReference type="InterPro" id="IPR015712">
    <property type="entry name" value="DNA-dir_RNA_pol_su2"/>
</dbReference>
<dbReference type="InterPro" id="IPR014724">
    <property type="entry name" value="RNA_pol_RPB2_OB-fold"/>
</dbReference>
<dbReference type="FunFam" id="2.40.50.150:FF:000005">
    <property type="entry name" value="DNA-directed RNA polymerase subunit beta"/>
    <property type="match status" value="1"/>
</dbReference>
<keyword evidence="5" id="KW-0548">Nucleotidyltransferase</keyword>
<evidence type="ECO:0000259" key="7">
    <source>
        <dbReference type="Pfam" id="PF00562"/>
    </source>
</evidence>
<dbReference type="Pfam" id="PF00562">
    <property type="entry name" value="RNA_pol_Rpb2_6"/>
    <property type="match status" value="1"/>
</dbReference>
<dbReference type="GO" id="GO:0000428">
    <property type="term" value="C:DNA-directed RNA polymerase complex"/>
    <property type="evidence" value="ECO:0007669"/>
    <property type="project" value="UniProtKB-KW"/>
</dbReference>